<dbReference type="InterPro" id="IPR001611">
    <property type="entry name" value="Leu-rich_rpt"/>
</dbReference>
<dbReference type="SMART" id="SM00369">
    <property type="entry name" value="LRR_TYP"/>
    <property type="match status" value="6"/>
</dbReference>
<dbReference type="Gene3D" id="3.80.10.10">
    <property type="entry name" value="Ribonuclease Inhibitor"/>
    <property type="match status" value="3"/>
</dbReference>
<feature type="domain" description="C-JID" evidence="3">
    <location>
        <begin position="528"/>
        <end position="674"/>
    </location>
</feature>
<dbReference type="Gene3D" id="3.40.50.200">
    <property type="entry name" value="Peptidase S8/S53 domain"/>
    <property type="match status" value="1"/>
</dbReference>
<dbReference type="InterPro" id="IPR036852">
    <property type="entry name" value="Peptidase_S8/S53_dom_sf"/>
</dbReference>
<comment type="caution">
    <text evidence="4">The sequence shown here is derived from an EMBL/GenBank/DDBJ whole genome shotgun (WGS) entry which is preliminary data.</text>
</comment>
<organism evidence="4 5">
    <name type="scientific">Acer negundo</name>
    <name type="common">Box elder</name>
    <dbReference type="NCBI Taxonomy" id="4023"/>
    <lineage>
        <taxon>Eukaryota</taxon>
        <taxon>Viridiplantae</taxon>
        <taxon>Streptophyta</taxon>
        <taxon>Embryophyta</taxon>
        <taxon>Tracheophyta</taxon>
        <taxon>Spermatophyta</taxon>
        <taxon>Magnoliopsida</taxon>
        <taxon>eudicotyledons</taxon>
        <taxon>Gunneridae</taxon>
        <taxon>Pentapetalae</taxon>
        <taxon>rosids</taxon>
        <taxon>malvids</taxon>
        <taxon>Sapindales</taxon>
        <taxon>Sapindaceae</taxon>
        <taxon>Hippocastanoideae</taxon>
        <taxon>Acereae</taxon>
        <taxon>Acer</taxon>
    </lineage>
</organism>
<dbReference type="SUPFAM" id="SSF52058">
    <property type="entry name" value="L domain-like"/>
    <property type="match status" value="2"/>
</dbReference>
<evidence type="ECO:0000259" key="3">
    <source>
        <dbReference type="Pfam" id="PF20160"/>
    </source>
</evidence>
<keyword evidence="1" id="KW-0433">Leucine-rich repeat</keyword>
<keyword evidence="2" id="KW-0677">Repeat</keyword>
<evidence type="ECO:0000256" key="1">
    <source>
        <dbReference type="ARBA" id="ARBA00022614"/>
    </source>
</evidence>
<dbReference type="Pfam" id="PF07725">
    <property type="entry name" value="LRR_3"/>
    <property type="match status" value="1"/>
</dbReference>
<dbReference type="PANTHER" id="PTHR47186">
    <property type="entry name" value="LEUCINE-RICH REPEAT-CONTAINING PROTEIN 57"/>
    <property type="match status" value="1"/>
</dbReference>
<gene>
    <name evidence="4" type="ORF">LWI28_001748</name>
</gene>
<dbReference type="InterPro" id="IPR003591">
    <property type="entry name" value="Leu-rich_rpt_typical-subtyp"/>
</dbReference>
<proteinExistence type="predicted"/>
<accession>A0AAD5ICE7</accession>
<dbReference type="InterPro" id="IPR045344">
    <property type="entry name" value="C-JID"/>
</dbReference>
<evidence type="ECO:0000313" key="4">
    <source>
        <dbReference type="EMBL" id="KAI9159768.1"/>
    </source>
</evidence>
<dbReference type="GO" id="GO:0006508">
    <property type="term" value="P:proteolysis"/>
    <property type="evidence" value="ECO:0007669"/>
    <property type="project" value="InterPro"/>
</dbReference>
<reference evidence="4" key="2">
    <citation type="submission" date="2023-02" db="EMBL/GenBank/DDBJ databases">
        <authorList>
            <person name="Swenson N.G."/>
            <person name="Wegrzyn J.L."/>
            <person name="Mcevoy S.L."/>
        </authorList>
    </citation>
    <scope>NUCLEOTIDE SEQUENCE</scope>
    <source>
        <strain evidence="4">91603</strain>
        <tissue evidence="4">Leaf</tissue>
    </source>
</reference>
<evidence type="ECO:0000256" key="2">
    <source>
        <dbReference type="ARBA" id="ARBA00022737"/>
    </source>
</evidence>
<dbReference type="InterPro" id="IPR032675">
    <property type="entry name" value="LRR_dom_sf"/>
</dbReference>
<protein>
    <recommendedName>
        <fullName evidence="3">C-JID domain-containing protein</fullName>
    </recommendedName>
</protein>
<sequence length="806" mass="91673">MSSSNAKDINLTPRAFAKMEKLRLLKFYVSNVWNNRGNKVHVHDEGFEFVFNELKYLHWYGFPLKSLQPSLQLENLVILEMSNSNLEELWSGFPPPVNLKRIDLNGSKQLTSIPNCSGLKSLKEFDLSDCSQLKRLPELPNNLETLGIVGCKSLVKIPSSFKYLNKVESLDLTLCISLESIPDLNGWKSLKHLSGWCCSKLKTLPEVPNNIERLEFSDNLIEELSLSFEDLNSLKDLNLTNCSMLKSLPSNICKSKSLESLSLRNCSKIDKLPDNIGTLVSLKSIDARRTAIREIPPSISCLKKLEYLDLSGCKGEDGVGLILTPLSALDNLNHLFLSDCRIKEIPPSISCLKRLKTFNLSRCKGEDGVGLILPPLLGLESLNELHLSDCGIKELPDSLGCLTNLNFLFLAKNKFESIPGSIINLSKTWLSIDISNCERIKVLPKLQNWTKIYAVNCTSLEELPSPPFHIFYHRVAVANFTNCFKLNRNSLNYFLEGIVLEMQRLLSTAKRNREDFCRERLYGSICYPENDIPEWFSFRSTGSFIDVKLPQHFFNYNFICLALSVVVTILDPDHQCDHQDDYYNNYSEVKYEQIVKSKYGDRYLHGINPLHSLFWVPYCGPKYIKSNHVIIEFGHCFDRELCDEELSFRFYVKNRNESNIEHIKVVKCGVHLIFGLNLETSGEDASQEIETYRITPRDQGIAALIKSLHQDWSSAAIRSAIVTTRMFPCQSRQTLAQKNMFSCSAPCVICLENNHCHGLNLNLPYITIPNLKNKVTVTRNVTNVGHTHKLSVQSCCESSLWHENES</sequence>
<reference evidence="4" key="1">
    <citation type="journal article" date="2022" name="Plant J.">
        <title>Strategies of tolerance reflected in two North American maple genomes.</title>
        <authorList>
            <person name="McEvoy S.L."/>
            <person name="Sezen U.U."/>
            <person name="Trouern-Trend A."/>
            <person name="McMahon S.M."/>
            <person name="Schaberg P.G."/>
            <person name="Yang J."/>
            <person name="Wegrzyn J.L."/>
            <person name="Swenson N.G."/>
        </authorList>
    </citation>
    <scope>NUCLEOTIDE SEQUENCE</scope>
    <source>
        <strain evidence="4">91603</strain>
    </source>
</reference>
<dbReference type="Pfam" id="PF00560">
    <property type="entry name" value="LRR_1"/>
    <property type="match status" value="2"/>
</dbReference>
<dbReference type="Proteomes" id="UP001064489">
    <property type="component" value="Chromosome 2"/>
</dbReference>
<dbReference type="PROSITE" id="PS51450">
    <property type="entry name" value="LRR"/>
    <property type="match status" value="1"/>
</dbReference>
<dbReference type="EMBL" id="JAJSOW010000106">
    <property type="protein sequence ID" value="KAI9159768.1"/>
    <property type="molecule type" value="Genomic_DNA"/>
</dbReference>
<dbReference type="PANTHER" id="PTHR47186:SF61">
    <property type="entry name" value="LEUCINE-RICH REPEAT-CONTAINING PROTEIN 57-RELATED"/>
    <property type="match status" value="1"/>
</dbReference>
<evidence type="ECO:0000313" key="5">
    <source>
        <dbReference type="Proteomes" id="UP001064489"/>
    </source>
</evidence>
<name>A0AAD5ICE7_ACENE</name>
<dbReference type="GO" id="GO:0004252">
    <property type="term" value="F:serine-type endopeptidase activity"/>
    <property type="evidence" value="ECO:0007669"/>
    <property type="project" value="InterPro"/>
</dbReference>
<dbReference type="AlphaFoldDB" id="A0AAD5ICE7"/>
<dbReference type="Pfam" id="PF20160">
    <property type="entry name" value="C-JID"/>
    <property type="match status" value="1"/>
</dbReference>
<dbReference type="InterPro" id="IPR011713">
    <property type="entry name" value="Leu-rich_rpt_3"/>
</dbReference>
<keyword evidence="5" id="KW-1185">Reference proteome</keyword>